<dbReference type="Proteomes" id="UP000054387">
    <property type="component" value="Unassembled WGS sequence"/>
</dbReference>
<reference evidence="6 7" key="1">
    <citation type="submission" date="2015-12" db="EMBL/GenBank/DDBJ databases">
        <title>Haloprofundus marisrubri gen. nov., sp. nov., an extremely halophilic archaeon isolated from the Discovery deep brine-seawater interface in the Red Sea.</title>
        <authorList>
            <person name="Zhang G."/>
            <person name="Stingl U."/>
            <person name="Rashid M."/>
        </authorList>
    </citation>
    <scope>NUCLEOTIDE SEQUENCE [LARGE SCALE GENOMIC DNA]</scope>
    <source>
        <strain evidence="6 7">SB9</strain>
    </source>
</reference>
<dbReference type="AlphaFoldDB" id="A0A0W1REQ5"/>
<dbReference type="InterPro" id="IPR003337">
    <property type="entry name" value="Trehalose_PPase"/>
</dbReference>
<dbReference type="NCBIfam" id="TIGR01484">
    <property type="entry name" value="HAD-SF-IIB"/>
    <property type="match status" value="1"/>
</dbReference>
<dbReference type="UniPathway" id="UPA00299"/>
<comment type="function">
    <text evidence="4">Removes the phosphate from trehalose 6-phosphate to produce free trehalose.</text>
</comment>
<evidence type="ECO:0000256" key="4">
    <source>
        <dbReference type="RuleBase" id="RU361117"/>
    </source>
</evidence>
<dbReference type="PANTHER" id="PTHR43768">
    <property type="entry name" value="TREHALOSE 6-PHOSPHATE PHOSPHATASE"/>
    <property type="match status" value="1"/>
</dbReference>
<evidence type="ECO:0000256" key="3">
    <source>
        <dbReference type="ARBA" id="ARBA00022801"/>
    </source>
</evidence>
<dbReference type="SUPFAM" id="SSF56784">
    <property type="entry name" value="HAD-like"/>
    <property type="match status" value="1"/>
</dbReference>
<keyword evidence="4" id="KW-0460">Magnesium</keyword>
<evidence type="ECO:0000256" key="1">
    <source>
        <dbReference type="ARBA" id="ARBA00005199"/>
    </source>
</evidence>
<comment type="caution">
    <text evidence="6">The sequence shown here is derived from an EMBL/GenBank/DDBJ whole genome shotgun (WGS) entry which is preliminary data.</text>
</comment>
<sequence>MSDQHDPNESGDSGDEARFQPRDGVTETIAVLQTRLPDHHGLLLCLDFDGTLAPIVDDPEAAEITPTNAELVDRLRDAPGIELAVVSGRGLADVRGRVDVDDVTYAGNYGIETDYGDGDIEVHPDAAAAESVVERVRTRLEDELEDEDGVAVEDKRWTTTVHFRRAPDRAEAVTDRVEAVVAEHGDDQLTTASGRAIVEIKPDVETNKGAVVSGFAAEADGYLPMYVGDDVGDRSAFEAIDAAGGVSVYVGDEDIGATATVASPDEVAALLRWIADDGVDYVGGNGAVDETH</sequence>
<name>A0A0W1REQ5_9EURY</name>
<feature type="region of interest" description="Disordered" evidence="5">
    <location>
        <begin position="1"/>
        <end position="21"/>
    </location>
</feature>
<proteinExistence type="inferred from homology"/>
<dbReference type="STRING" id="1514971.AUR64_00140"/>
<dbReference type="RefSeq" id="WP_058579923.1">
    <property type="nucleotide sequence ID" value="NZ_LOPU01000001.1"/>
</dbReference>
<comment type="catalytic activity">
    <reaction evidence="4">
        <text>alpha,alpha-trehalose 6-phosphate + H2O = alpha,alpha-trehalose + phosphate</text>
        <dbReference type="Rhea" id="RHEA:23420"/>
        <dbReference type="ChEBI" id="CHEBI:15377"/>
        <dbReference type="ChEBI" id="CHEBI:16551"/>
        <dbReference type="ChEBI" id="CHEBI:43474"/>
        <dbReference type="ChEBI" id="CHEBI:58429"/>
        <dbReference type="EC" id="3.1.3.12"/>
    </reaction>
</comment>
<evidence type="ECO:0000256" key="5">
    <source>
        <dbReference type="SAM" id="MobiDB-lite"/>
    </source>
</evidence>
<keyword evidence="3 4" id="KW-0378">Hydrolase</keyword>
<dbReference type="Gene3D" id="3.40.50.1000">
    <property type="entry name" value="HAD superfamily/HAD-like"/>
    <property type="match status" value="1"/>
</dbReference>
<keyword evidence="4" id="KW-0479">Metal-binding</keyword>
<dbReference type="OrthoDB" id="70105at2157"/>
<evidence type="ECO:0000313" key="6">
    <source>
        <dbReference type="EMBL" id="KTG11638.1"/>
    </source>
</evidence>
<comment type="cofactor">
    <cofactor evidence="4">
        <name>Mg(2+)</name>
        <dbReference type="ChEBI" id="CHEBI:18420"/>
    </cofactor>
</comment>
<dbReference type="Gene3D" id="3.30.70.1020">
    <property type="entry name" value="Trehalose-6-phosphate phosphatase related protein, domain 2"/>
    <property type="match status" value="1"/>
</dbReference>
<comment type="pathway">
    <text evidence="1 4">Glycan biosynthesis; trehalose biosynthesis.</text>
</comment>
<keyword evidence="7" id="KW-1185">Reference proteome</keyword>
<dbReference type="EC" id="3.1.3.12" evidence="4"/>
<dbReference type="NCBIfam" id="TIGR00685">
    <property type="entry name" value="T6PP"/>
    <property type="match status" value="1"/>
</dbReference>
<dbReference type="InterPro" id="IPR006379">
    <property type="entry name" value="HAD-SF_hydro_IIB"/>
</dbReference>
<dbReference type="PANTHER" id="PTHR43768:SF3">
    <property type="entry name" value="TREHALOSE 6-PHOSPHATE PHOSPHATASE"/>
    <property type="match status" value="1"/>
</dbReference>
<dbReference type="InterPro" id="IPR023214">
    <property type="entry name" value="HAD_sf"/>
</dbReference>
<dbReference type="Pfam" id="PF02358">
    <property type="entry name" value="Trehalose_PPase"/>
    <property type="match status" value="1"/>
</dbReference>
<dbReference type="InterPro" id="IPR036412">
    <property type="entry name" value="HAD-like_sf"/>
</dbReference>
<organism evidence="6 7">
    <name type="scientific">Haloprofundus marisrubri</name>
    <dbReference type="NCBI Taxonomy" id="1514971"/>
    <lineage>
        <taxon>Archaea</taxon>
        <taxon>Methanobacteriati</taxon>
        <taxon>Methanobacteriota</taxon>
        <taxon>Stenosarchaea group</taxon>
        <taxon>Halobacteria</taxon>
        <taxon>Halobacteriales</taxon>
        <taxon>Haloferacaceae</taxon>
        <taxon>Haloprofundus</taxon>
    </lineage>
</organism>
<gene>
    <name evidence="6" type="ORF">AUR64_00140</name>
</gene>
<dbReference type="EMBL" id="LOPU01000001">
    <property type="protein sequence ID" value="KTG11638.1"/>
    <property type="molecule type" value="Genomic_DNA"/>
</dbReference>
<dbReference type="GO" id="GO:0046872">
    <property type="term" value="F:metal ion binding"/>
    <property type="evidence" value="ECO:0007669"/>
    <property type="project" value="UniProtKB-KW"/>
</dbReference>
<accession>A0A0W1REQ5</accession>
<evidence type="ECO:0000256" key="2">
    <source>
        <dbReference type="ARBA" id="ARBA00008770"/>
    </source>
</evidence>
<dbReference type="InterPro" id="IPR044651">
    <property type="entry name" value="OTSB-like"/>
</dbReference>
<dbReference type="GO" id="GO:0005992">
    <property type="term" value="P:trehalose biosynthetic process"/>
    <property type="evidence" value="ECO:0007669"/>
    <property type="project" value="UniProtKB-UniPathway"/>
</dbReference>
<comment type="similarity">
    <text evidence="2 4">Belongs to the trehalose phosphatase family.</text>
</comment>
<evidence type="ECO:0000313" key="7">
    <source>
        <dbReference type="Proteomes" id="UP000054387"/>
    </source>
</evidence>
<dbReference type="GO" id="GO:0004805">
    <property type="term" value="F:trehalose-phosphatase activity"/>
    <property type="evidence" value="ECO:0007669"/>
    <property type="project" value="UniProtKB-EC"/>
</dbReference>
<protein>
    <recommendedName>
        <fullName evidence="4">Trehalose 6-phosphate phosphatase</fullName>
        <ecNumber evidence="4">3.1.3.12</ecNumber>
    </recommendedName>
</protein>